<dbReference type="InterPro" id="IPR036942">
    <property type="entry name" value="Beta-barrel_TonB_sf"/>
</dbReference>
<evidence type="ECO:0000256" key="6">
    <source>
        <dbReference type="ARBA" id="ARBA00022729"/>
    </source>
</evidence>
<name>A0A940YGP6_9BURK</name>
<feature type="domain" description="TonB-dependent receptor-like beta-barrel" evidence="14">
    <location>
        <begin position="260"/>
        <end position="613"/>
    </location>
</feature>
<organism evidence="16 17">
    <name type="scientific">Ideonella alba</name>
    <dbReference type="NCBI Taxonomy" id="2824118"/>
    <lineage>
        <taxon>Bacteria</taxon>
        <taxon>Pseudomonadati</taxon>
        <taxon>Pseudomonadota</taxon>
        <taxon>Betaproteobacteria</taxon>
        <taxon>Burkholderiales</taxon>
        <taxon>Sphaerotilaceae</taxon>
        <taxon>Ideonella</taxon>
    </lineage>
</organism>
<proteinExistence type="inferred from homology"/>
<dbReference type="PANTHER" id="PTHR30069">
    <property type="entry name" value="TONB-DEPENDENT OUTER MEMBRANE RECEPTOR"/>
    <property type="match status" value="1"/>
</dbReference>
<dbReference type="InterPro" id="IPR039426">
    <property type="entry name" value="TonB-dep_rcpt-like"/>
</dbReference>
<gene>
    <name evidence="16" type="ORF">KAK03_17000</name>
</gene>
<evidence type="ECO:0000256" key="1">
    <source>
        <dbReference type="ARBA" id="ARBA00004571"/>
    </source>
</evidence>
<dbReference type="PANTHER" id="PTHR30069:SF29">
    <property type="entry name" value="HEMOGLOBIN AND HEMOGLOBIN-HAPTOGLOBIN-BINDING PROTEIN 1-RELATED"/>
    <property type="match status" value="1"/>
</dbReference>
<evidence type="ECO:0000256" key="13">
    <source>
        <dbReference type="SAM" id="SignalP"/>
    </source>
</evidence>
<dbReference type="Gene3D" id="2.170.130.10">
    <property type="entry name" value="TonB-dependent receptor, plug domain"/>
    <property type="match status" value="1"/>
</dbReference>
<accession>A0A940YGP6</accession>
<dbReference type="GO" id="GO:0009279">
    <property type="term" value="C:cell outer membrane"/>
    <property type="evidence" value="ECO:0007669"/>
    <property type="project" value="UniProtKB-SubCell"/>
</dbReference>
<keyword evidence="6 13" id="KW-0732">Signal</keyword>
<sequence>MSCRFPRAVLSLLCLVLAAPAIASPDATLAELPLEALLDLPVSGASRLGTRRSDSPASVTVIDRQQIEALGLRRLSDVLRLVRGIDISSDGSYSYAAVRGMSSAGDYNTRVLLLIDGNRVNDNVFDQAMLGTEFVLDLSQVERVEFIAGPGSAVYGANALFGVINVVTRASGASGVRGGLRLSHGAAVDTWVSLDTALAGGHLALGASLQHDRGEAVQEAWFGTGQAEGTARLARQSWSARWETTGWRMNLMSSRRSQGTPAGPDIVFGDTRARFVDSTLLVDVERRLVLDERLDGLVRAFAGRYRFLGDYPIDYPPVTLNRDYADGDWWGLEGRLLWSPTASHRVVVGAELQRQQRQWQYNADVQPAPLLYLDDLQRGWRWGVYVDDQWSPADDWTLHAGVRLDRELGRAHTSPRLALVWRAAPEWTWRWQHGRAFREPNAYERRYHGDGPGSWQLNPALHGEQVRADEIGIDWSRGAWRAAAAAYRNQADGLTVLHYDPATERYQVRNLGALGTQGIEAEVEALSGADRYRLQLGLNRTLRSTQWPGALTYPQRLLGAQAQWQLGERSLLAVDALARSRRGDAAGHLLLHARLSLRSEDRQWQLALGVRNLANRRWYDPGPDAVRQPLVRGEARQFWLEWSWEPSR</sequence>
<evidence type="ECO:0000313" key="17">
    <source>
        <dbReference type="Proteomes" id="UP000676246"/>
    </source>
</evidence>
<evidence type="ECO:0000313" key="16">
    <source>
        <dbReference type="EMBL" id="MBQ0932180.1"/>
    </source>
</evidence>
<feature type="signal peptide" evidence="13">
    <location>
        <begin position="1"/>
        <end position="23"/>
    </location>
</feature>
<evidence type="ECO:0000256" key="5">
    <source>
        <dbReference type="ARBA" id="ARBA00022692"/>
    </source>
</evidence>
<keyword evidence="4 11" id="KW-1134">Transmembrane beta strand</keyword>
<evidence type="ECO:0000259" key="15">
    <source>
        <dbReference type="Pfam" id="PF07715"/>
    </source>
</evidence>
<keyword evidence="7 12" id="KW-0798">TonB box</keyword>
<keyword evidence="5 11" id="KW-0812">Transmembrane</keyword>
<evidence type="ECO:0000256" key="4">
    <source>
        <dbReference type="ARBA" id="ARBA00022452"/>
    </source>
</evidence>
<dbReference type="PROSITE" id="PS52016">
    <property type="entry name" value="TONB_DEPENDENT_REC_3"/>
    <property type="match status" value="1"/>
</dbReference>
<comment type="subcellular location">
    <subcellularLocation>
        <location evidence="1 11">Cell outer membrane</location>
        <topology evidence="1 11">Multi-pass membrane protein</topology>
    </subcellularLocation>
</comment>
<dbReference type="Pfam" id="PF00593">
    <property type="entry name" value="TonB_dep_Rec_b-barrel"/>
    <property type="match status" value="1"/>
</dbReference>
<keyword evidence="9 16" id="KW-0675">Receptor</keyword>
<evidence type="ECO:0000256" key="8">
    <source>
        <dbReference type="ARBA" id="ARBA00023136"/>
    </source>
</evidence>
<evidence type="ECO:0000256" key="3">
    <source>
        <dbReference type="ARBA" id="ARBA00022448"/>
    </source>
</evidence>
<evidence type="ECO:0000256" key="7">
    <source>
        <dbReference type="ARBA" id="ARBA00023077"/>
    </source>
</evidence>
<evidence type="ECO:0000256" key="12">
    <source>
        <dbReference type="RuleBase" id="RU003357"/>
    </source>
</evidence>
<dbReference type="AlphaFoldDB" id="A0A940YGP6"/>
<reference evidence="16 17" key="1">
    <citation type="submission" date="2021-04" db="EMBL/GenBank/DDBJ databases">
        <title>The genome sequence of Ideonella sp. 3Y2.</title>
        <authorList>
            <person name="Liu Y."/>
        </authorList>
    </citation>
    <scope>NUCLEOTIDE SEQUENCE [LARGE SCALE GENOMIC DNA]</scope>
    <source>
        <strain evidence="16 17">3Y2</strain>
    </source>
</reference>
<evidence type="ECO:0000256" key="9">
    <source>
        <dbReference type="ARBA" id="ARBA00023170"/>
    </source>
</evidence>
<dbReference type="RefSeq" id="WP_210855544.1">
    <property type="nucleotide sequence ID" value="NZ_JAGQDD010000014.1"/>
</dbReference>
<evidence type="ECO:0000259" key="14">
    <source>
        <dbReference type="Pfam" id="PF00593"/>
    </source>
</evidence>
<keyword evidence="3 11" id="KW-0813">Transport</keyword>
<dbReference type="Proteomes" id="UP000676246">
    <property type="component" value="Unassembled WGS sequence"/>
</dbReference>
<protein>
    <submittedName>
        <fullName evidence="16">TonB-dependent receptor</fullName>
    </submittedName>
</protein>
<dbReference type="InterPro" id="IPR000531">
    <property type="entry name" value="Beta-barrel_TonB"/>
</dbReference>
<keyword evidence="17" id="KW-1185">Reference proteome</keyword>
<keyword evidence="10 11" id="KW-0998">Cell outer membrane</keyword>
<dbReference type="GO" id="GO:0015344">
    <property type="term" value="F:siderophore uptake transmembrane transporter activity"/>
    <property type="evidence" value="ECO:0007669"/>
    <property type="project" value="TreeGrafter"/>
</dbReference>
<feature type="domain" description="TonB-dependent receptor plug" evidence="15">
    <location>
        <begin position="53"/>
        <end position="163"/>
    </location>
</feature>
<evidence type="ECO:0000256" key="2">
    <source>
        <dbReference type="ARBA" id="ARBA00009810"/>
    </source>
</evidence>
<comment type="caution">
    <text evidence="16">The sequence shown here is derived from an EMBL/GenBank/DDBJ whole genome shotgun (WGS) entry which is preliminary data.</text>
</comment>
<dbReference type="InterPro" id="IPR037066">
    <property type="entry name" value="Plug_dom_sf"/>
</dbReference>
<evidence type="ECO:0000256" key="10">
    <source>
        <dbReference type="ARBA" id="ARBA00023237"/>
    </source>
</evidence>
<comment type="similarity">
    <text evidence="2 11 12">Belongs to the TonB-dependent receptor family.</text>
</comment>
<evidence type="ECO:0000256" key="11">
    <source>
        <dbReference type="PROSITE-ProRule" id="PRU01360"/>
    </source>
</evidence>
<dbReference type="GO" id="GO:0044718">
    <property type="term" value="P:siderophore transmembrane transport"/>
    <property type="evidence" value="ECO:0007669"/>
    <property type="project" value="TreeGrafter"/>
</dbReference>
<dbReference type="InterPro" id="IPR012910">
    <property type="entry name" value="Plug_dom"/>
</dbReference>
<dbReference type="Pfam" id="PF07715">
    <property type="entry name" value="Plug"/>
    <property type="match status" value="1"/>
</dbReference>
<dbReference type="Gene3D" id="2.40.170.20">
    <property type="entry name" value="TonB-dependent receptor, beta-barrel domain"/>
    <property type="match status" value="1"/>
</dbReference>
<dbReference type="SUPFAM" id="SSF56935">
    <property type="entry name" value="Porins"/>
    <property type="match status" value="1"/>
</dbReference>
<keyword evidence="8 11" id="KW-0472">Membrane</keyword>
<feature type="chain" id="PRO_5037682508" evidence="13">
    <location>
        <begin position="24"/>
        <end position="648"/>
    </location>
</feature>
<dbReference type="EMBL" id="JAGQDD010000014">
    <property type="protein sequence ID" value="MBQ0932180.1"/>
    <property type="molecule type" value="Genomic_DNA"/>
</dbReference>